<keyword evidence="2" id="KW-1185">Reference proteome</keyword>
<dbReference type="HOGENOM" id="CLU_649863_0_0_1"/>
<dbReference type="AlphaFoldDB" id="E9I6D1"/>
<name>E9I6D1_DAPPU</name>
<dbReference type="EMBL" id="GL736376">
    <property type="protein sequence ID" value="EFX60449.1"/>
    <property type="molecule type" value="Genomic_DNA"/>
</dbReference>
<dbReference type="InParanoid" id="E9I6D1"/>
<evidence type="ECO:0000313" key="1">
    <source>
        <dbReference type="EMBL" id="EFX60449.1"/>
    </source>
</evidence>
<gene>
    <name evidence="1" type="ORF">DAPPUDRAFT_277443</name>
</gene>
<accession>E9I6D1</accession>
<proteinExistence type="predicted"/>
<evidence type="ECO:0000313" key="2">
    <source>
        <dbReference type="Proteomes" id="UP000000305"/>
    </source>
</evidence>
<protein>
    <submittedName>
        <fullName evidence="1">Uncharacterized protein</fullName>
    </submittedName>
</protein>
<organism evidence="1 2">
    <name type="scientific">Daphnia pulex</name>
    <name type="common">Water flea</name>
    <dbReference type="NCBI Taxonomy" id="6669"/>
    <lineage>
        <taxon>Eukaryota</taxon>
        <taxon>Metazoa</taxon>
        <taxon>Ecdysozoa</taxon>
        <taxon>Arthropoda</taxon>
        <taxon>Crustacea</taxon>
        <taxon>Branchiopoda</taxon>
        <taxon>Diplostraca</taxon>
        <taxon>Cladocera</taxon>
        <taxon>Anomopoda</taxon>
        <taxon>Daphniidae</taxon>
        <taxon>Daphnia</taxon>
    </lineage>
</organism>
<feature type="non-terminal residue" evidence="1">
    <location>
        <position position="423"/>
    </location>
</feature>
<dbReference type="Proteomes" id="UP000000305">
    <property type="component" value="Unassembled WGS sequence"/>
</dbReference>
<sequence>MQHGQLQVQLVHFGEWQQSVLSRVSGLPILAAMQALHKRRGGHLASREEPRTIAARQVRPSLPCIAPWDGAVEDYIGREGLHESHLHLNGSSFAEQCWLRALARPDREVRQFSSLWQENQRSPFSDRVRELARQHEQDFNPVQMRHDLLLARQLRGWLVHMALAPSAAFDEGPCQASDLRGPAPRTPSPTLPTDYALLNTSPADALAGELDWLTRLLEQEGLPARVDRMLHLYLLLQHQYRQLMVQGEELYGFDQFQKYTHTDLRSSAEKSYIQRLLDMHGPHPERSQTAYLEGRFAPKGTAGENAALLQQILGDYLAYLKDGLQAKSGPAAWSLSRTLVELDKVCEAPQARWPQRQQLALVAHFIKDEWKVTEGHPYRHYPLRRKLEAQMAQLRLTLREYPRLRRWLRGVDGAANELHTPPE</sequence>
<reference evidence="1 2" key="1">
    <citation type="journal article" date="2011" name="Science">
        <title>The ecoresponsive genome of Daphnia pulex.</title>
        <authorList>
            <person name="Colbourne J.K."/>
            <person name="Pfrender M.E."/>
            <person name="Gilbert D."/>
            <person name="Thomas W.K."/>
            <person name="Tucker A."/>
            <person name="Oakley T.H."/>
            <person name="Tokishita S."/>
            <person name="Aerts A."/>
            <person name="Arnold G.J."/>
            <person name="Basu M.K."/>
            <person name="Bauer D.J."/>
            <person name="Caceres C.E."/>
            <person name="Carmel L."/>
            <person name="Casola C."/>
            <person name="Choi J.H."/>
            <person name="Detter J.C."/>
            <person name="Dong Q."/>
            <person name="Dusheyko S."/>
            <person name="Eads B.D."/>
            <person name="Frohlich T."/>
            <person name="Geiler-Samerotte K.A."/>
            <person name="Gerlach D."/>
            <person name="Hatcher P."/>
            <person name="Jogdeo S."/>
            <person name="Krijgsveld J."/>
            <person name="Kriventseva E.V."/>
            <person name="Kultz D."/>
            <person name="Laforsch C."/>
            <person name="Lindquist E."/>
            <person name="Lopez J."/>
            <person name="Manak J.R."/>
            <person name="Muller J."/>
            <person name="Pangilinan J."/>
            <person name="Patwardhan R.P."/>
            <person name="Pitluck S."/>
            <person name="Pritham E.J."/>
            <person name="Rechtsteiner A."/>
            <person name="Rho M."/>
            <person name="Rogozin I.B."/>
            <person name="Sakarya O."/>
            <person name="Salamov A."/>
            <person name="Schaack S."/>
            <person name="Shapiro H."/>
            <person name="Shiga Y."/>
            <person name="Skalitzky C."/>
            <person name="Smith Z."/>
            <person name="Souvorov A."/>
            <person name="Sung W."/>
            <person name="Tang Z."/>
            <person name="Tsuchiya D."/>
            <person name="Tu H."/>
            <person name="Vos H."/>
            <person name="Wang M."/>
            <person name="Wolf Y.I."/>
            <person name="Yamagata H."/>
            <person name="Yamada T."/>
            <person name="Ye Y."/>
            <person name="Shaw J.R."/>
            <person name="Andrews J."/>
            <person name="Crease T.J."/>
            <person name="Tang H."/>
            <person name="Lucas S.M."/>
            <person name="Robertson H.M."/>
            <person name="Bork P."/>
            <person name="Koonin E.V."/>
            <person name="Zdobnov E.M."/>
            <person name="Grigoriev I.V."/>
            <person name="Lynch M."/>
            <person name="Boore J.L."/>
        </authorList>
    </citation>
    <scope>NUCLEOTIDE SEQUENCE [LARGE SCALE GENOMIC DNA]</scope>
</reference>
<dbReference type="KEGG" id="dpx:DAPPUDRAFT_277443"/>